<organism evidence="1 2">
    <name type="scientific">Smallanthus sonchifolius</name>
    <dbReference type="NCBI Taxonomy" id="185202"/>
    <lineage>
        <taxon>Eukaryota</taxon>
        <taxon>Viridiplantae</taxon>
        <taxon>Streptophyta</taxon>
        <taxon>Embryophyta</taxon>
        <taxon>Tracheophyta</taxon>
        <taxon>Spermatophyta</taxon>
        <taxon>Magnoliopsida</taxon>
        <taxon>eudicotyledons</taxon>
        <taxon>Gunneridae</taxon>
        <taxon>Pentapetalae</taxon>
        <taxon>asterids</taxon>
        <taxon>campanulids</taxon>
        <taxon>Asterales</taxon>
        <taxon>Asteraceae</taxon>
        <taxon>Asteroideae</taxon>
        <taxon>Heliantheae alliance</taxon>
        <taxon>Millerieae</taxon>
        <taxon>Smallanthus</taxon>
    </lineage>
</organism>
<evidence type="ECO:0000313" key="2">
    <source>
        <dbReference type="Proteomes" id="UP001056120"/>
    </source>
</evidence>
<dbReference type="Proteomes" id="UP001056120">
    <property type="component" value="Linkage Group LG21"/>
</dbReference>
<sequence>MNPSGGQIPPSKQPPDPRLEYPAIIPSSDSPKIVGSPHLGEDPSTILPPSAAYGTGRSFPSTNGIQSRASPYDRSPGGGATRRKGSRFFRRENTQIEDLVPWLNKFSLICGQDPIPAPQAVKLSVPVVQAVSGSISGPGKVDKLPATDPDEDGFTIVNRKGKNKPIKLQKKKKQVVVRNNYNGLKSNLRNATANGDISNQVTGPGGSKAAGSGFNFARAVQGVNAKPVKPPFNSTQSPGHAPRTASRHAPAPGSAQARTKNRFAILIDDSELEQSVKSPGTDTVFSELDIHASIKRSSLVEVTSDLYPHEPMNEDVPPAALANSDVFEQPAEHCLPATEKLVCQVNREHIDGARLLPASILSSPSPGGIHTKDGGKSYGISEAQRKAIADRLSESSSICSEETVNWCPGEWDYFNDLCISLGLDPDYCIEDVESDTENGTAQFLSDLLNSGRPKSNRKSEIIDYGLIGAVHESPVWSLHYYLGCTILSVWVMGQLESILTLLGSWPAMALKPIWVLFWHVRFVVIANKDSPRWAIWFILEAAHEGVFLGKPAALLSAHSEGPMYGYFDIKCLNLNVIFLSFPHSPVLDGSLKPLGGSEVEQTTESNSVSMEFDQDATVEIPASQPLVCTGGRSSQAQDPEDTDMNLELSAPLQNFVPKQDAKSVWNSPSAGMESFADKIKKANEIEGLKLEYFPPSISDDGCCRIQITQEDLKISAQASSCMPAEVEAVYPAFNHLPSRVTKLPVSYNWKPPHCSHCVTFGHSTLKCSSKPKPMEEGPHSGTKASARVGDSDGFTTVTRRKKMGPFNVQRKKQNPVRVKVSSQQYAPVRSNVNQIPVGSSVPHSSNTPVSTRDVNKSGVNKPPTVGLNVPKKVSKGFNFARAVQGDLGSKSQHTSPVNMISKTAAIPKPVDLVTPNRFSVLDIPNSIKYNKLIGVQDDLYPPDQVLEEGMDVDSNKAICSNKFVCQLNREHVEGSRILPESIMSPPKQAGESSRGKSYGISDKQKMDIADRLKNAGSIKVDIVDQWCPGQWDFFNDLCTLMGLDPDYCIEDVDSDTENGMYQFMSGLPSSDAPKTSRYREFGHVVGNLSKVLLDGVLNRVRCGLRVLLHTLVPFIAMEPAGKETEKVTVRGIEPPDPGRDRRFWSSDESDAEMDEGGRGDINTTDQSKLSRSRKGKLKISSFLDGSTEAALRRYGLRSSDGIHKPKQASLPQRKSSSLKSKDGSKNRNHNNMGKENIPMEINHDDSLSTGVEPCMGMDSILPLNAVTDINILPRESPLANQETLSGGIPSEGEDHDLCNTEHMMGTSACATTLNIDGQVQTNMEYEGDSILNCLSRFDSQCMEKDIMEGDEQEVTSNISDNLNSIMEDGVAGSRSIGGGQDLSNTLNHPVDPDLPSCWENLELELKRVKWSEPWSSSEDPAQENFIWKDVISTAHANRKANDDDTRVSILNHIKFTGEWDKNGEVVTFFERDHILVDCLVKWTRNLMSQEQDTRGKSKSPEGNKRVWLDMGHLVGPKEVATIGNAPKKYKGGKGWSMQQGYTGVSLPGEKISRNEVALGRKTIRIWSSKNRKPDKNMPKYKVNFRQNFLGADINSQAIGCTEFRMGLGTQQHRDIVNITTATKDQHRCMLYRQIAEKQLKLTEIAARINTSSENGLLLSSIRGLSYRNIKRFSAKMNEEEGFTTVRRRKGGGGNWNGNYRTGSGHSRTDPPKTQALKRDQDQNKNKGRGHEHAIPKISNRNVVQIHRQQELPIRPEGGTQYANPVLPTNIDINKEKDPVLIDINGDKGKGKSHGEVYRKKGISVMETTNRFALLDEEGNELGDIQGAMEDENNVGDMPQELHTGWIKKQERTLNARYYQNLSQDQRFEAKRYILDHLIPLDATLSNWPKPLVEYFRHLCSLYNFNDGYQAAVRFRSAYNESGEEEARLNDSHMDDVESETDGTAVFMKSDGPVTFPYMSTSPEIIPPHEDSQNYPALGSRSDTPKSV</sequence>
<gene>
    <name evidence="1" type="ORF">L1987_61376</name>
</gene>
<protein>
    <submittedName>
        <fullName evidence="1">Uncharacterized protein</fullName>
    </submittedName>
</protein>
<evidence type="ECO:0000313" key="1">
    <source>
        <dbReference type="EMBL" id="KAI3730207.1"/>
    </source>
</evidence>
<reference evidence="2" key="1">
    <citation type="journal article" date="2022" name="Mol. Ecol. Resour.">
        <title>The genomes of chicory, endive, great burdock and yacon provide insights into Asteraceae palaeo-polyploidization history and plant inulin production.</title>
        <authorList>
            <person name="Fan W."/>
            <person name="Wang S."/>
            <person name="Wang H."/>
            <person name="Wang A."/>
            <person name="Jiang F."/>
            <person name="Liu H."/>
            <person name="Zhao H."/>
            <person name="Xu D."/>
            <person name="Zhang Y."/>
        </authorList>
    </citation>
    <scope>NUCLEOTIDE SEQUENCE [LARGE SCALE GENOMIC DNA]</scope>
    <source>
        <strain evidence="2">cv. Yunnan</strain>
    </source>
</reference>
<reference evidence="1 2" key="2">
    <citation type="journal article" date="2022" name="Mol. Ecol. Resour.">
        <title>The genomes of chicory, endive, great burdock and yacon provide insights into Asteraceae paleo-polyploidization history and plant inulin production.</title>
        <authorList>
            <person name="Fan W."/>
            <person name="Wang S."/>
            <person name="Wang H."/>
            <person name="Wang A."/>
            <person name="Jiang F."/>
            <person name="Liu H."/>
            <person name="Zhao H."/>
            <person name="Xu D."/>
            <person name="Zhang Y."/>
        </authorList>
    </citation>
    <scope>NUCLEOTIDE SEQUENCE [LARGE SCALE GENOMIC DNA]</scope>
    <source>
        <strain evidence="2">cv. Yunnan</strain>
        <tissue evidence="1">Leaves</tissue>
    </source>
</reference>
<keyword evidence="2" id="KW-1185">Reference proteome</keyword>
<name>A0ACB9C7F1_9ASTR</name>
<comment type="caution">
    <text evidence="1">The sequence shown here is derived from an EMBL/GenBank/DDBJ whole genome shotgun (WGS) entry which is preliminary data.</text>
</comment>
<dbReference type="EMBL" id="CM042038">
    <property type="protein sequence ID" value="KAI3730207.1"/>
    <property type="molecule type" value="Genomic_DNA"/>
</dbReference>
<proteinExistence type="predicted"/>
<accession>A0ACB9C7F1</accession>